<dbReference type="AlphaFoldDB" id="A0AA87ZNJ4"/>
<dbReference type="Proteomes" id="UP001187192">
    <property type="component" value="Unassembled WGS sequence"/>
</dbReference>
<dbReference type="Gene3D" id="3.40.50.300">
    <property type="entry name" value="P-loop containing nucleotide triphosphate hydrolases"/>
    <property type="match status" value="1"/>
</dbReference>
<evidence type="ECO:0000259" key="5">
    <source>
        <dbReference type="Pfam" id="PF00931"/>
    </source>
</evidence>
<feature type="domain" description="Disease resistance R13L4/SHOC-2-like LRR" evidence="8">
    <location>
        <begin position="534"/>
        <end position="773"/>
    </location>
</feature>
<proteinExistence type="predicted"/>
<dbReference type="InterPro" id="IPR044974">
    <property type="entry name" value="Disease_R_plants"/>
</dbReference>
<dbReference type="Gene3D" id="1.10.10.10">
    <property type="entry name" value="Winged helix-like DNA-binding domain superfamily/Winged helix DNA-binding domain"/>
    <property type="match status" value="1"/>
</dbReference>
<dbReference type="Gene3D" id="1.10.8.430">
    <property type="entry name" value="Helical domain of apoptotic protease-activating factors"/>
    <property type="match status" value="1"/>
</dbReference>
<sequence>MAMEAMVGTLTENVFTALMNQAQFALDFKGQFQQMKTRLDLMKAFLADTENLKSQSKNETVRQALATLREVIFEADNVLTDCLIRDEYYQDGSCYGLSLKDPFFLHQKGKKLKDLNSRMEQIEKTLGSYLTARERVHSEDTYQVRRFMSQDFNPTETIGLEEDMKKIKGWILDTNEVLQQVAVVGMGGLGKTTIAQKIFHDTEVLGRFDKMIWVTISRAFSEENVVRSMLERLGKNVSGLGSSQLLGELQQSLADKSCLIVMDDVWHINVEWWTNLCSVFPRQGGKKSCIIVTTRNEGVANDMGVESSRIHKPNTLNDDDSWSLFSKFAFSSCKGHCPDTHFEKVGKEITKKCGGLPLAIKTIGALLAAKINSPSEWRQISKSLLTTEGKNRSVMDSLQFSYDDLPIRLKQCLLCFSVYPEDFEIKSEKLIHWWIGEGLVQGKGSKSASEIGHEYLSELIKRCLVEVIQQRSYDGQVYTCKMHDMVRELIIANAKDEEFCDFDSQGSQTPKPGSRWLGFIKELHKNASSKDVFKLRALVVLKSSNNVNFKCFGMLRSLRVLDFSNIKLEEIGMDDLFDWISSLKRLASLNLSGVQSLEMVPSSIQKLRNLQLLILSGCDKLTRLHPSITTLKKLIVLDTGFCPLEYVPRGVGKFSHLQELTGFKVLNQSKRQCCQLLELKELTQLRLLRISISDETEILESEMDVLAELKNLKVLAIDAENCKIKKKEIMDKLDGLAPPTGLQELYLKNYCRETLPKWVNAGQLSELQFLSIENGDLNNLTPEIENCESKWNLEGLCLKFLTRLEVDWKDLVTDMPYLCFLEVGHCYKLKDFPCSVKTPGIWRKKQGSEIDAHATNSNIKEVLCPDSSLAKLHATNF</sequence>
<feature type="domain" description="NB-ARC" evidence="5">
    <location>
        <begin position="161"/>
        <end position="331"/>
    </location>
</feature>
<dbReference type="InterPro" id="IPR002182">
    <property type="entry name" value="NB-ARC"/>
</dbReference>
<feature type="domain" description="Disease resistance N-terminal" evidence="6">
    <location>
        <begin position="7"/>
        <end position="88"/>
    </location>
</feature>
<dbReference type="FunFam" id="3.40.50.300:FF:001091">
    <property type="entry name" value="Probable disease resistance protein At1g61300"/>
    <property type="match status" value="1"/>
</dbReference>
<dbReference type="InterPro" id="IPR041118">
    <property type="entry name" value="Rx_N"/>
</dbReference>
<keyword evidence="1" id="KW-0677">Repeat</keyword>
<keyword evidence="4" id="KW-0175">Coiled coil</keyword>
<evidence type="ECO:0000256" key="2">
    <source>
        <dbReference type="ARBA" id="ARBA00022741"/>
    </source>
</evidence>
<dbReference type="InterPro" id="IPR032675">
    <property type="entry name" value="LRR_dom_sf"/>
</dbReference>
<feature type="domain" description="Disease resistance protein winged helix" evidence="7">
    <location>
        <begin position="418"/>
        <end position="490"/>
    </location>
</feature>
<dbReference type="SUPFAM" id="SSF52540">
    <property type="entry name" value="P-loop containing nucleoside triphosphate hydrolases"/>
    <property type="match status" value="1"/>
</dbReference>
<gene>
    <name evidence="9" type="ORF">TIFTF001_006099</name>
</gene>
<organism evidence="9 10">
    <name type="scientific">Ficus carica</name>
    <name type="common">Common fig</name>
    <dbReference type="NCBI Taxonomy" id="3494"/>
    <lineage>
        <taxon>Eukaryota</taxon>
        <taxon>Viridiplantae</taxon>
        <taxon>Streptophyta</taxon>
        <taxon>Embryophyta</taxon>
        <taxon>Tracheophyta</taxon>
        <taxon>Spermatophyta</taxon>
        <taxon>Magnoliopsida</taxon>
        <taxon>eudicotyledons</taxon>
        <taxon>Gunneridae</taxon>
        <taxon>Pentapetalae</taxon>
        <taxon>rosids</taxon>
        <taxon>fabids</taxon>
        <taxon>Rosales</taxon>
        <taxon>Moraceae</taxon>
        <taxon>Ficeae</taxon>
        <taxon>Ficus</taxon>
    </lineage>
</organism>
<protein>
    <recommendedName>
        <fullName evidence="11">Disease resistance RPP13-like protein 4</fullName>
    </recommendedName>
</protein>
<dbReference type="Pfam" id="PF23559">
    <property type="entry name" value="WHD_DRP"/>
    <property type="match status" value="1"/>
</dbReference>
<dbReference type="InterPro" id="IPR042197">
    <property type="entry name" value="Apaf_helical"/>
</dbReference>
<evidence type="ECO:0008006" key="11">
    <source>
        <dbReference type="Google" id="ProtNLM"/>
    </source>
</evidence>
<name>A0AA87ZNJ4_FICCA</name>
<dbReference type="InterPro" id="IPR055414">
    <property type="entry name" value="LRR_R13L4/SHOC2-like"/>
</dbReference>
<dbReference type="PANTHER" id="PTHR23155">
    <property type="entry name" value="DISEASE RESISTANCE PROTEIN RP"/>
    <property type="match status" value="1"/>
</dbReference>
<dbReference type="GO" id="GO:0098542">
    <property type="term" value="P:defense response to other organism"/>
    <property type="evidence" value="ECO:0007669"/>
    <property type="project" value="TreeGrafter"/>
</dbReference>
<dbReference type="Gene3D" id="1.20.5.4130">
    <property type="match status" value="1"/>
</dbReference>
<evidence type="ECO:0000256" key="4">
    <source>
        <dbReference type="SAM" id="Coils"/>
    </source>
</evidence>
<accession>A0AA87ZNJ4</accession>
<dbReference type="Pfam" id="PF00931">
    <property type="entry name" value="NB-ARC"/>
    <property type="match status" value="1"/>
</dbReference>
<dbReference type="InterPro" id="IPR058922">
    <property type="entry name" value="WHD_DRP"/>
</dbReference>
<dbReference type="InterPro" id="IPR027417">
    <property type="entry name" value="P-loop_NTPase"/>
</dbReference>
<comment type="caution">
    <text evidence="9">The sequence shown here is derived from an EMBL/GenBank/DDBJ whole genome shotgun (WGS) entry which is preliminary data.</text>
</comment>
<dbReference type="SUPFAM" id="SSF52058">
    <property type="entry name" value="L domain-like"/>
    <property type="match status" value="1"/>
</dbReference>
<dbReference type="Pfam" id="PF18052">
    <property type="entry name" value="Rx_N"/>
    <property type="match status" value="1"/>
</dbReference>
<evidence type="ECO:0000313" key="10">
    <source>
        <dbReference type="Proteomes" id="UP001187192"/>
    </source>
</evidence>
<keyword evidence="2" id="KW-0547">Nucleotide-binding</keyword>
<reference evidence="9" key="1">
    <citation type="submission" date="2023-07" db="EMBL/GenBank/DDBJ databases">
        <title>draft genome sequence of fig (Ficus carica).</title>
        <authorList>
            <person name="Takahashi T."/>
            <person name="Nishimura K."/>
        </authorList>
    </citation>
    <scope>NUCLEOTIDE SEQUENCE</scope>
</reference>
<evidence type="ECO:0000259" key="7">
    <source>
        <dbReference type="Pfam" id="PF23559"/>
    </source>
</evidence>
<dbReference type="Gene3D" id="3.80.10.10">
    <property type="entry name" value="Ribonuclease Inhibitor"/>
    <property type="match status" value="1"/>
</dbReference>
<evidence type="ECO:0000259" key="6">
    <source>
        <dbReference type="Pfam" id="PF18052"/>
    </source>
</evidence>
<evidence type="ECO:0000256" key="3">
    <source>
        <dbReference type="ARBA" id="ARBA00022821"/>
    </source>
</evidence>
<dbReference type="PRINTS" id="PR00364">
    <property type="entry name" value="DISEASERSIST"/>
</dbReference>
<keyword evidence="3" id="KW-0611">Plant defense</keyword>
<feature type="coiled-coil region" evidence="4">
    <location>
        <begin position="105"/>
        <end position="132"/>
    </location>
</feature>
<keyword evidence="10" id="KW-1185">Reference proteome</keyword>
<dbReference type="EMBL" id="BTGU01000006">
    <property type="protein sequence ID" value="GMN36545.1"/>
    <property type="molecule type" value="Genomic_DNA"/>
</dbReference>
<evidence type="ECO:0000313" key="9">
    <source>
        <dbReference type="EMBL" id="GMN36545.1"/>
    </source>
</evidence>
<dbReference type="PANTHER" id="PTHR23155:SF759">
    <property type="entry name" value="AAA+ ATPASE DOMAIN-CONTAINING PROTEIN"/>
    <property type="match status" value="1"/>
</dbReference>
<evidence type="ECO:0000259" key="8">
    <source>
        <dbReference type="Pfam" id="PF23598"/>
    </source>
</evidence>
<dbReference type="InterPro" id="IPR036388">
    <property type="entry name" value="WH-like_DNA-bd_sf"/>
</dbReference>
<dbReference type="FunFam" id="1.10.10.10:FF:000322">
    <property type="entry name" value="Probable disease resistance protein At1g63360"/>
    <property type="match status" value="1"/>
</dbReference>
<dbReference type="GO" id="GO:0043531">
    <property type="term" value="F:ADP binding"/>
    <property type="evidence" value="ECO:0007669"/>
    <property type="project" value="InterPro"/>
</dbReference>
<dbReference type="Pfam" id="PF23598">
    <property type="entry name" value="LRR_14"/>
    <property type="match status" value="1"/>
</dbReference>
<evidence type="ECO:0000256" key="1">
    <source>
        <dbReference type="ARBA" id="ARBA00022737"/>
    </source>
</evidence>